<dbReference type="EMBL" id="AMQN01012981">
    <property type="status" value="NOT_ANNOTATED_CDS"/>
    <property type="molecule type" value="Genomic_DNA"/>
</dbReference>
<organism evidence="1">
    <name type="scientific">Capitella teleta</name>
    <name type="common">Polychaete worm</name>
    <dbReference type="NCBI Taxonomy" id="283909"/>
    <lineage>
        <taxon>Eukaryota</taxon>
        <taxon>Metazoa</taxon>
        <taxon>Spiralia</taxon>
        <taxon>Lophotrochozoa</taxon>
        <taxon>Annelida</taxon>
        <taxon>Polychaeta</taxon>
        <taxon>Sedentaria</taxon>
        <taxon>Scolecida</taxon>
        <taxon>Capitellidae</taxon>
        <taxon>Capitella</taxon>
    </lineage>
</organism>
<keyword evidence="3" id="KW-1185">Reference proteome</keyword>
<accession>R7TGZ1</accession>
<evidence type="ECO:0000313" key="1">
    <source>
        <dbReference type="EMBL" id="ELT93083.1"/>
    </source>
</evidence>
<reference evidence="3" key="1">
    <citation type="submission" date="2012-12" db="EMBL/GenBank/DDBJ databases">
        <authorList>
            <person name="Hellsten U."/>
            <person name="Grimwood J."/>
            <person name="Chapman J.A."/>
            <person name="Shapiro H."/>
            <person name="Aerts A."/>
            <person name="Otillar R.P."/>
            <person name="Terry A.Y."/>
            <person name="Boore J.L."/>
            <person name="Simakov O."/>
            <person name="Marletaz F."/>
            <person name="Cho S.-J."/>
            <person name="Edsinger-Gonzales E."/>
            <person name="Havlak P."/>
            <person name="Kuo D.-H."/>
            <person name="Larsson T."/>
            <person name="Lv J."/>
            <person name="Arendt D."/>
            <person name="Savage R."/>
            <person name="Osoegawa K."/>
            <person name="de Jong P."/>
            <person name="Lindberg D.R."/>
            <person name="Seaver E.C."/>
            <person name="Weisblat D.A."/>
            <person name="Putnam N.H."/>
            <person name="Grigoriev I.V."/>
            <person name="Rokhsar D.S."/>
        </authorList>
    </citation>
    <scope>NUCLEOTIDE SEQUENCE</scope>
    <source>
        <strain evidence="3">I ESC-2004</strain>
    </source>
</reference>
<dbReference type="AlphaFoldDB" id="R7TGZ1"/>
<evidence type="ECO:0000313" key="3">
    <source>
        <dbReference type="Proteomes" id="UP000014760"/>
    </source>
</evidence>
<gene>
    <name evidence="1" type="ORF">CAPTEDRAFT_185144</name>
</gene>
<dbReference type="EMBL" id="KB309882">
    <property type="protein sequence ID" value="ELT93083.1"/>
    <property type="molecule type" value="Genomic_DNA"/>
</dbReference>
<dbReference type="Proteomes" id="UP000014760">
    <property type="component" value="Unassembled WGS sequence"/>
</dbReference>
<proteinExistence type="predicted"/>
<dbReference type="EnsemblMetazoa" id="CapteT185144">
    <property type="protein sequence ID" value="CapteP185144"/>
    <property type="gene ID" value="CapteG185144"/>
</dbReference>
<sequence>MATKYNPAPEFDLTMDTAFIERRMNFISDHRELVKDEINALSLAIMELECEFHSTIDEDAAHVTDACLNDIAEKIRILELEREEMAEYADQLRQEYFLLDDMLETMSMDEDTLSAIASEDEPKLLVDGYSIHATCSTLRFR</sequence>
<reference evidence="1 3" key="2">
    <citation type="journal article" date="2013" name="Nature">
        <title>Insights into bilaterian evolution from three spiralian genomes.</title>
        <authorList>
            <person name="Simakov O."/>
            <person name="Marletaz F."/>
            <person name="Cho S.J."/>
            <person name="Edsinger-Gonzales E."/>
            <person name="Havlak P."/>
            <person name="Hellsten U."/>
            <person name="Kuo D.H."/>
            <person name="Larsson T."/>
            <person name="Lv J."/>
            <person name="Arendt D."/>
            <person name="Savage R."/>
            <person name="Osoegawa K."/>
            <person name="de Jong P."/>
            <person name="Grimwood J."/>
            <person name="Chapman J.A."/>
            <person name="Shapiro H."/>
            <person name="Aerts A."/>
            <person name="Otillar R.P."/>
            <person name="Terry A.Y."/>
            <person name="Boore J.L."/>
            <person name="Grigoriev I.V."/>
            <person name="Lindberg D.R."/>
            <person name="Seaver E.C."/>
            <person name="Weisblat D.A."/>
            <person name="Putnam N.H."/>
            <person name="Rokhsar D.S."/>
        </authorList>
    </citation>
    <scope>NUCLEOTIDE SEQUENCE</scope>
    <source>
        <strain evidence="1 3">I ESC-2004</strain>
    </source>
</reference>
<protein>
    <submittedName>
        <fullName evidence="1 2">Uncharacterized protein</fullName>
    </submittedName>
</protein>
<reference evidence="2" key="3">
    <citation type="submission" date="2015-06" db="UniProtKB">
        <authorList>
            <consortium name="EnsemblMetazoa"/>
        </authorList>
    </citation>
    <scope>IDENTIFICATION</scope>
</reference>
<dbReference type="HOGENOM" id="CLU_1940100_0_0_1"/>
<name>R7TGZ1_CAPTE</name>
<evidence type="ECO:0000313" key="2">
    <source>
        <dbReference type="EnsemblMetazoa" id="CapteP185144"/>
    </source>
</evidence>